<protein>
    <submittedName>
        <fullName evidence="1">Uncharacterized protein</fullName>
    </submittedName>
</protein>
<name>A0ABV8FW87_9ACTN</name>
<accession>A0ABV8FW87</accession>
<gene>
    <name evidence="1" type="ORF">ACFOVU_27010</name>
</gene>
<proteinExistence type="predicted"/>
<keyword evidence="2" id="KW-1185">Reference proteome</keyword>
<organism evidence="1 2">
    <name type="scientific">Nocardiopsis sediminis</name>
    <dbReference type="NCBI Taxonomy" id="1778267"/>
    <lineage>
        <taxon>Bacteria</taxon>
        <taxon>Bacillati</taxon>
        <taxon>Actinomycetota</taxon>
        <taxon>Actinomycetes</taxon>
        <taxon>Streptosporangiales</taxon>
        <taxon>Nocardiopsidaceae</taxon>
        <taxon>Nocardiopsis</taxon>
    </lineage>
</organism>
<sequence>MGVLAGLLAVLLVGAVHLPVPGGPWPGRGGGELSGFTIGFVPAGAGGDRADFATEWGGVDFASRVWEGAAPGGGYRVGLKVNVLRGPGLTDLAALRAFLADYHEIDPGTWDLDPFEHGTSPGCHGGGRAFWLEEPGLAVSLWLDPRRFGEPDLLTTAHEIRRKP</sequence>
<dbReference type="RefSeq" id="WP_378538081.1">
    <property type="nucleotide sequence ID" value="NZ_JBHSBH010000015.1"/>
</dbReference>
<comment type="caution">
    <text evidence="1">The sequence shown here is derived from an EMBL/GenBank/DDBJ whole genome shotgun (WGS) entry which is preliminary data.</text>
</comment>
<dbReference type="EMBL" id="JBHSBH010000015">
    <property type="protein sequence ID" value="MFC3999593.1"/>
    <property type="molecule type" value="Genomic_DNA"/>
</dbReference>
<dbReference type="Proteomes" id="UP001595847">
    <property type="component" value="Unassembled WGS sequence"/>
</dbReference>
<evidence type="ECO:0000313" key="1">
    <source>
        <dbReference type="EMBL" id="MFC3999593.1"/>
    </source>
</evidence>
<reference evidence="2" key="1">
    <citation type="journal article" date="2019" name="Int. J. Syst. Evol. Microbiol.">
        <title>The Global Catalogue of Microorganisms (GCM) 10K type strain sequencing project: providing services to taxonomists for standard genome sequencing and annotation.</title>
        <authorList>
            <consortium name="The Broad Institute Genomics Platform"/>
            <consortium name="The Broad Institute Genome Sequencing Center for Infectious Disease"/>
            <person name="Wu L."/>
            <person name="Ma J."/>
        </authorList>
    </citation>
    <scope>NUCLEOTIDE SEQUENCE [LARGE SCALE GENOMIC DNA]</scope>
    <source>
        <strain evidence="2">TBRC 1826</strain>
    </source>
</reference>
<evidence type="ECO:0000313" key="2">
    <source>
        <dbReference type="Proteomes" id="UP001595847"/>
    </source>
</evidence>